<dbReference type="STRING" id="3469.A0A4Y7KD63"/>
<keyword evidence="2" id="KW-0256">Endoplasmic reticulum</keyword>
<dbReference type="EMBL" id="CM010721">
    <property type="protein sequence ID" value="RZC70292.1"/>
    <property type="molecule type" value="Genomic_DNA"/>
</dbReference>
<dbReference type="PANTHER" id="PTHR12147:SF22">
    <property type="entry name" value="ENDOPLASMIC RETICULUM METALLOPEPTIDASE 1"/>
    <property type="match status" value="1"/>
</dbReference>
<dbReference type="AlphaFoldDB" id="A0A4Y7KD63"/>
<evidence type="ECO:0000313" key="5">
    <source>
        <dbReference type="Proteomes" id="UP000316621"/>
    </source>
</evidence>
<sequence length="201" mass="22701">MGFKLSSRDLSGFKCLICLGFIYSIMSLLAYMIIHTKHIKPLEIDAPLDQFSEARAIQHVTVLSQQIDGRQEGRPGLMEAARYIKLELEKLAGRAGPDIRIEIEETVVAASMLEIARLTVDSSWVPPQPVILLFNGAEELFLLDIFPVIPGDTDYRILSEDSGDIPGLDIIFLLGGYFYHTSSDTVDRLMYALHMLFWYKF</sequence>
<keyword evidence="5" id="KW-1185">Reference proteome</keyword>
<dbReference type="GO" id="GO:0008235">
    <property type="term" value="F:metalloexopeptidase activity"/>
    <property type="evidence" value="ECO:0007669"/>
    <property type="project" value="InterPro"/>
</dbReference>
<dbReference type="Gramene" id="RZC70292">
    <property type="protein sequence ID" value="RZC70292"/>
    <property type="gene ID" value="C5167_033418"/>
</dbReference>
<name>A0A4Y7KD63_PAPSO</name>
<dbReference type="Proteomes" id="UP000316621">
    <property type="component" value="Chromosome 7"/>
</dbReference>
<dbReference type="Gene3D" id="3.40.630.10">
    <property type="entry name" value="Zn peptidases"/>
    <property type="match status" value="1"/>
</dbReference>
<gene>
    <name evidence="4" type="ORF">C5167_033418</name>
</gene>
<dbReference type="GO" id="GO:0005783">
    <property type="term" value="C:endoplasmic reticulum"/>
    <property type="evidence" value="ECO:0007669"/>
    <property type="project" value="UniProtKB-SubCell"/>
</dbReference>
<dbReference type="InterPro" id="IPR045175">
    <property type="entry name" value="M28_fam"/>
</dbReference>
<keyword evidence="3" id="KW-0472">Membrane</keyword>
<keyword evidence="3" id="KW-0812">Transmembrane</keyword>
<comment type="subcellular location">
    <subcellularLocation>
        <location evidence="1">Endoplasmic reticulum</location>
    </subcellularLocation>
</comment>
<evidence type="ECO:0000256" key="3">
    <source>
        <dbReference type="SAM" id="Phobius"/>
    </source>
</evidence>
<evidence type="ECO:0000256" key="2">
    <source>
        <dbReference type="ARBA" id="ARBA00022824"/>
    </source>
</evidence>
<evidence type="ECO:0008006" key="6">
    <source>
        <dbReference type="Google" id="ProtNLM"/>
    </source>
</evidence>
<feature type="transmembrane region" description="Helical" evidence="3">
    <location>
        <begin position="12"/>
        <end position="34"/>
    </location>
</feature>
<evidence type="ECO:0000256" key="1">
    <source>
        <dbReference type="ARBA" id="ARBA00004240"/>
    </source>
</evidence>
<accession>A0A4Y7KD63</accession>
<dbReference type="GO" id="GO:0006508">
    <property type="term" value="P:proteolysis"/>
    <property type="evidence" value="ECO:0007669"/>
    <property type="project" value="InterPro"/>
</dbReference>
<protein>
    <recommendedName>
        <fullName evidence="6">Peptidase M28 domain-containing protein</fullName>
    </recommendedName>
</protein>
<dbReference type="SUPFAM" id="SSF53187">
    <property type="entry name" value="Zn-dependent exopeptidases"/>
    <property type="match status" value="1"/>
</dbReference>
<proteinExistence type="predicted"/>
<evidence type="ECO:0000313" key="4">
    <source>
        <dbReference type="EMBL" id="RZC70292.1"/>
    </source>
</evidence>
<keyword evidence="3" id="KW-1133">Transmembrane helix</keyword>
<dbReference type="PANTHER" id="PTHR12147">
    <property type="entry name" value="METALLOPEPTIDASE M28 FAMILY MEMBER"/>
    <property type="match status" value="1"/>
</dbReference>
<reference evidence="4 5" key="1">
    <citation type="journal article" date="2018" name="Science">
        <title>The opium poppy genome and morphinan production.</title>
        <authorList>
            <person name="Guo L."/>
            <person name="Winzer T."/>
            <person name="Yang X."/>
            <person name="Li Y."/>
            <person name="Ning Z."/>
            <person name="He Z."/>
            <person name="Teodor R."/>
            <person name="Lu Y."/>
            <person name="Bowser T.A."/>
            <person name="Graham I.A."/>
            <person name="Ye K."/>
        </authorList>
    </citation>
    <scope>NUCLEOTIDE SEQUENCE [LARGE SCALE GENOMIC DNA]</scope>
    <source>
        <strain evidence="5">cv. HN1</strain>
        <tissue evidence="4">Leaves</tissue>
    </source>
</reference>
<organism evidence="4 5">
    <name type="scientific">Papaver somniferum</name>
    <name type="common">Opium poppy</name>
    <dbReference type="NCBI Taxonomy" id="3469"/>
    <lineage>
        <taxon>Eukaryota</taxon>
        <taxon>Viridiplantae</taxon>
        <taxon>Streptophyta</taxon>
        <taxon>Embryophyta</taxon>
        <taxon>Tracheophyta</taxon>
        <taxon>Spermatophyta</taxon>
        <taxon>Magnoliopsida</taxon>
        <taxon>Ranunculales</taxon>
        <taxon>Papaveraceae</taxon>
        <taxon>Papaveroideae</taxon>
        <taxon>Papaver</taxon>
    </lineage>
</organism>